<dbReference type="Pfam" id="PF02779">
    <property type="entry name" value="Transket_pyr"/>
    <property type="match status" value="1"/>
</dbReference>
<keyword evidence="6" id="KW-0460">Magnesium</keyword>
<sequence length="654" mass="69640">MVSQVEPRSAPTLDSALQFAAAARTLASQLAPSATVVDAIPAALWPAVAVLCEKALRFDPAYGLWPDRDRFVVSSPRLLPLRQAFLRLAGRSEDESASTETTGELYGLAGGLAGQAVASATGMALGEKILARRFGHSLVNHRTWLIALSGDLYTGVALEAAILAGRFGLDRLTIIVAASDPQTMDGNAAEEDIGQMLGSFEASGWSTRRADASDTAAISAAITSSQRGRKPSLILCEAGSETPSTSVSVSPAALWDPTKSRGRAARRAWLRRLNHHAQRAEFERIISGRLTSGLDDDFNRGWTGQQWTENQSVNSAQTIIRAGLYGHTVLSGLLPEFTTLRTSNLRHPPSRRKTGPGVSKAGPLALGKSYVCGPREPAMVGMMNGLALHGGVIPCGMAPLHSVDRMRPALRFAALAKQRLICALIESDPDLGAGMWQQVEQLASLRAMPNLALFRPANAREAAAAWSSALAWRTGPSVIVFGRTSAPPCPADALDQRETDTIDGPGALSGPSRGGYIIEFPVQDHGKRDVTLIASGPEIAVARRAKALLDKEGLLVALVSLPCWELFTRQDHAYRAFVLGEAPRVAIEAASGFGWERWLGGGGVFIGTDEFDLASCFGALYQNFGITPEAIRDHVHDLLGTTRTAADPHGGLHH</sequence>
<evidence type="ECO:0000313" key="10">
    <source>
        <dbReference type="EMBL" id="NHO32260.1"/>
    </source>
</evidence>
<evidence type="ECO:0000259" key="9">
    <source>
        <dbReference type="SMART" id="SM00861"/>
    </source>
</evidence>
<evidence type="ECO:0000256" key="6">
    <source>
        <dbReference type="ARBA" id="ARBA00022842"/>
    </source>
</evidence>
<dbReference type="Proteomes" id="UP000615326">
    <property type="component" value="Unassembled WGS sequence"/>
</dbReference>
<evidence type="ECO:0000256" key="4">
    <source>
        <dbReference type="ARBA" id="ARBA00022679"/>
    </source>
</evidence>
<dbReference type="Pfam" id="PF22613">
    <property type="entry name" value="Transketolase_C_1"/>
    <property type="match status" value="1"/>
</dbReference>
<name>A0ABX0K783_9PROT</name>
<dbReference type="EMBL" id="WOSW01000009">
    <property type="protein sequence ID" value="NHO32260.1"/>
    <property type="molecule type" value="Genomic_DNA"/>
</dbReference>
<evidence type="ECO:0000256" key="7">
    <source>
        <dbReference type="ARBA" id="ARBA00023052"/>
    </source>
</evidence>
<dbReference type="Gene3D" id="3.40.50.920">
    <property type="match status" value="1"/>
</dbReference>
<dbReference type="PANTHER" id="PTHR43522">
    <property type="entry name" value="TRANSKETOLASE"/>
    <property type="match status" value="1"/>
</dbReference>
<dbReference type="InterPro" id="IPR005474">
    <property type="entry name" value="Transketolase_N"/>
</dbReference>
<keyword evidence="7" id="KW-0786">Thiamine pyrophosphate</keyword>
<organism evidence="10 11">
    <name type="scientific">Acetobacter fallax</name>
    <dbReference type="NCBI Taxonomy" id="1737473"/>
    <lineage>
        <taxon>Bacteria</taxon>
        <taxon>Pseudomonadati</taxon>
        <taxon>Pseudomonadota</taxon>
        <taxon>Alphaproteobacteria</taxon>
        <taxon>Acetobacterales</taxon>
        <taxon>Acetobacteraceae</taxon>
        <taxon>Acetobacter</taxon>
    </lineage>
</organism>
<dbReference type="InterPro" id="IPR005475">
    <property type="entry name" value="Transketolase-like_Pyr-bd"/>
</dbReference>
<evidence type="ECO:0000256" key="5">
    <source>
        <dbReference type="ARBA" id="ARBA00022723"/>
    </source>
</evidence>
<keyword evidence="11" id="KW-1185">Reference proteome</keyword>
<comment type="similarity">
    <text evidence="3">Belongs to the transketolase family.</text>
</comment>
<reference evidence="10 11" key="1">
    <citation type="journal article" date="2020" name="Int. J. Syst. Evol. Microbiol.">
        <title>Novel acetic acid bacteria from cider fermentations: Acetobacter conturbans sp. nov. and Acetobacter fallax sp. nov.</title>
        <authorList>
            <person name="Sombolestani A.S."/>
            <person name="Cleenwerck I."/>
            <person name="Cnockaert M."/>
            <person name="Borremans W."/>
            <person name="Wieme A.D."/>
            <person name="De Vuyst L."/>
            <person name="Vandamme P."/>
        </authorList>
    </citation>
    <scope>NUCLEOTIDE SEQUENCE [LARGE SCALE GENOMIC DNA]</scope>
    <source>
        <strain evidence="10 11">LMG 1637</strain>
    </source>
</reference>
<comment type="cofactor">
    <cofactor evidence="1">
        <name>Mg(2+)</name>
        <dbReference type="ChEBI" id="CHEBI:18420"/>
    </cofactor>
</comment>
<comment type="cofactor">
    <cofactor evidence="2">
        <name>thiamine diphosphate</name>
        <dbReference type="ChEBI" id="CHEBI:58937"/>
    </cofactor>
</comment>
<dbReference type="SMART" id="SM00861">
    <property type="entry name" value="Transket_pyr"/>
    <property type="match status" value="1"/>
</dbReference>
<dbReference type="RefSeq" id="WP_206752286.1">
    <property type="nucleotide sequence ID" value="NZ_WOSW01000009.1"/>
</dbReference>
<accession>A0ABX0K783</accession>
<dbReference type="InterPro" id="IPR055152">
    <property type="entry name" value="Transketolase-like_C_2"/>
</dbReference>
<evidence type="ECO:0000256" key="8">
    <source>
        <dbReference type="ARBA" id="ARBA00049473"/>
    </source>
</evidence>
<evidence type="ECO:0000256" key="2">
    <source>
        <dbReference type="ARBA" id="ARBA00001964"/>
    </source>
</evidence>
<evidence type="ECO:0000256" key="1">
    <source>
        <dbReference type="ARBA" id="ARBA00001946"/>
    </source>
</evidence>
<keyword evidence="5" id="KW-0479">Metal-binding</keyword>
<gene>
    <name evidence="10" type="ORF">GOB84_06735</name>
</gene>
<protein>
    <submittedName>
        <fullName evidence="10">Transketolase</fullName>
    </submittedName>
</protein>
<evidence type="ECO:0000313" key="11">
    <source>
        <dbReference type="Proteomes" id="UP000615326"/>
    </source>
</evidence>
<evidence type="ECO:0000256" key="3">
    <source>
        <dbReference type="ARBA" id="ARBA00007131"/>
    </source>
</evidence>
<proteinExistence type="inferred from homology"/>
<comment type="catalytic activity">
    <reaction evidence="8">
        <text>D-sedoheptulose 7-phosphate + D-glyceraldehyde 3-phosphate = aldehydo-D-ribose 5-phosphate + D-xylulose 5-phosphate</text>
        <dbReference type="Rhea" id="RHEA:10508"/>
        <dbReference type="ChEBI" id="CHEBI:57483"/>
        <dbReference type="ChEBI" id="CHEBI:57737"/>
        <dbReference type="ChEBI" id="CHEBI:58273"/>
        <dbReference type="ChEBI" id="CHEBI:59776"/>
        <dbReference type="EC" id="2.2.1.1"/>
    </reaction>
</comment>
<dbReference type="SUPFAM" id="SSF52922">
    <property type="entry name" value="TK C-terminal domain-like"/>
    <property type="match status" value="1"/>
</dbReference>
<dbReference type="InterPro" id="IPR029061">
    <property type="entry name" value="THDP-binding"/>
</dbReference>
<dbReference type="InterPro" id="IPR009014">
    <property type="entry name" value="Transketo_C/PFOR_II"/>
</dbReference>
<dbReference type="SUPFAM" id="SSF52518">
    <property type="entry name" value="Thiamin diphosphate-binding fold (THDP-binding)"/>
    <property type="match status" value="2"/>
</dbReference>
<dbReference type="InterPro" id="IPR033247">
    <property type="entry name" value="Transketolase_fam"/>
</dbReference>
<dbReference type="Gene3D" id="3.40.50.970">
    <property type="match status" value="2"/>
</dbReference>
<feature type="domain" description="Transketolase-like pyrimidine-binding" evidence="9">
    <location>
        <begin position="330"/>
        <end position="489"/>
    </location>
</feature>
<comment type="caution">
    <text evidence="10">The sequence shown here is derived from an EMBL/GenBank/DDBJ whole genome shotgun (WGS) entry which is preliminary data.</text>
</comment>
<keyword evidence="4" id="KW-0808">Transferase</keyword>
<dbReference type="PANTHER" id="PTHR43522:SF2">
    <property type="entry name" value="TRANSKETOLASE 1-RELATED"/>
    <property type="match status" value="1"/>
</dbReference>
<dbReference type="Pfam" id="PF00456">
    <property type="entry name" value="Transketolase_N"/>
    <property type="match status" value="1"/>
</dbReference>